<dbReference type="AlphaFoldDB" id="A0A0B2UKE3"/>
<keyword evidence="1 2" id="KW-0802">TPR repeat</keyword>
<dbReference type="PANTHER" id="PTHR12558">
    <property type="entry name" value="CELL DIVISION CYCLE 16,23,27"/>
    <property type="match status" value="1"/>
</dbReference>
<evidence type="ECO:0000313" key="4">
    <source>
        <dbReference type="Proteomes" id="UP000031056"/>
    </source>
</evidence>
<dbReference type="InParanoid" id="A0A0B2UKE3"/>
<dbReference type="RefSeq" id="XP_014563522.1">
    <property type="nucleotide sequence ID" value="XM_014708036.1"/>
</dbReference>
<gene>
    <name evidence="3" type="ORF">M896_070480</name>
</gene>
<dbReference type="PROSITE" id="PS50005">
    <property type="entry name" value="TPR"/>
    <property type="match status" value="4"/>
</dbReference>
<feature type="repeat" description="TPR" evidence="2">
    <location>
        <begin position="264"/>
        <end position="297"/>
    </location>
</feature>
<dbReference type="GO" id="GO:0005680">
    <property type="term" value="C:anaphase-promoting complex"/>
    <property type="evidence" value="ECO:0007669"/>
    <property type="project" value="UniProtKB-ARBA"/>
</dbReference>
<evidence type="ECO:0000313" key="3">
    <source>
        <dbReference type="EMBL" id="KHN69480.1"/>
    </source>
</evidence>
<sequence length="461" mass="53931">MISEFFTRNLHRTIDFLSKVGLVSEEIDVKLESKEHLSLTYQNIKEYRKTYTFLLCKTSKLHLEEVVFCACCSSRINFIRNLNLIIHLNKKMSVHWVGAQRDEFLLYIEGKVKKDVDILIQVVSMNPWFWDAYLELAELITPDIVDSLNISEGLSDFFFMHLFCTKMIKKAAQPISGEVHECKRSSVQSEKVCVNKKYPNLAGAVLYHQKDFSGCIEVFEEITKSALYYDLDYVDLYSNALYIKNDSRVIFLAESALKINKYRSETMCCIANYYSMKNDHEKAIEYFRLGVRLNPCSAILYTLIGHEYLEMKKMECAISSYNTALRLCSTDYRAWYSAGQAYITMGMHEYALFFIKKALECKSTDSIVWTALGQCYASLRRTDEAIATFKNVIELEDADGYLYIGDVYKNEKKYTEAVVYYEKYVEYSKDDTRKICVFLEEYFRRMNDDKRCSYYQSLANR</sequence>
<dbReference type="SUPFAM" id="SSF48452">
    <property type="entry name" value="TPR-like"/>
    <property type="match status" value="2"/>
</dbReference>
<comment type="caution">
    <text evidence="3">The sequence shown here is derived from an EMBL/GenBank/DDBJ whole genome shotgun (WGS) entry which is preliminary data.</text>
</comment>
<dbReference type="GO" id="GO:0016567">
    <property type="term" value="P:protein ubiquitination"/>
    <property type="evidence" value="ECO:0007669"/>
    <property type="project" value="TreeGrafter"/>
</dbReference>
<dbReference type="GO" id="GO:0045842">
    <property type="term" value="P:positive regulation of mitotic metaphase/anaphase transition"/>
    <property type="evidence" value="ECO:0007669"/>
    <property type="project" value="TreeGrafter"/>
</dbReference>
<feature type="repeat" description="TPR" evidence="2">
    <location>
        <begin position="298"/>
        <end position="331"/>
    </location>
</feature>
<dbReference type="InterPro" id="IPR019734">
    <property type="entry name" value="TPR_rpt"/>
</dbReference>
<dbReference type="PANTHER" id="PTHR12558:SF10">
    <property type="entry name" value="CELL DIVISION CYCLE PROTEIN 23 HOMOLOG"/>
    <property type="match status" value="1"/>
</dbReference>
<dbReference type="GO" id="GO:0031145">
    <property type="term" value="P:anaphase-promoting complex-dependent catabolic process"/>
    <property type="evidence" value="ECO:0007669"/>
    <property type="project" value="TreeGrafter"/>
</dbReference>
<protein>
    <submittedName>
        <fullName evidence="3">Uncharacterized protein</fullName>
    </submittedName>
</protein>
<evidence type="ECO:0000256" key="2">
    <source>
        <dbReference type="PROSITE-ProRule" id="PRU00339"/>
    </source>
</evidence>
<dbReference type="STRING" id="1354746.A0A0B2UKE3"/>
<dbReference type="InterPro" id="IPR011990">
    <property type="entry name" value="TPR-like_helical_dom_sf"/>
</dbReference>
<dbReference type="GO" id="GO:0051301">
    <property type="term" value="P:cell division"/>
    <property type="evidence" value="ECO:0007669"/>
    <property type="project" value="TreeGrafter"/>
</dbReference>
<feature type="repeat" description="TPR" evidence="2">
    <location>
        <begin position="366"/>
        <end position="399"/>
    </location>
</feature>
<accession>A0A0B2UKE3</accession>
<name>A0A0B2UKE3_9MICR</name>
<dbReference type="OrthoDB" id="10262026at2759"/>
<dbReference type="Proteomes" id="UP000031056">
    <property type="component" value="Unassembled WGS sequence"/>
</dbReference>
<reference evidence="3 4" key="1">
    <citation type="journal article" date="2014" name="MBio">
        <title>The Ordospora colligata genome; evolution of extreme reduction in microsporidia and host-to-parasite horizontal gene transfer.</title>
        <authorList>
            <person name="Pombert J.-F."/>
            <person name="Haag K.L."/>
            <person name="Beidas S."/>
            <person name="Ebert D."/>
            <person name="Keeling P.J."/>
        </authorList>
    </citation>
    <scope>NUCLEOTIDE SEQUENCE [LARGE SCALE GENOMIC DNA]</scope>
    <source>
        <strain evidence="3 4">OC4</strain>
    </source>
</reference>
<keyword evidence="4" id="KW-1185">Reference proteome</keyword>
<dbReference type="Pfam" id="PF13181">
    <property type="entry name" value="TPR_8"/>
    <property type="match status" value="5"/>
</dbReference>
<dbReference type="GeneID" id="26262017"/>
<proteinExistence type="predicted"/>
<organism evidence="3 4">
    <name type="scientific">Ordospora colligata OC4</name>
    <dbReference type="NCBI Taxonomy" id="1354746"/>
    <lineage>
        <taxon>Eukaryota</taxon>
        <taxon>Fungi</taxon>
        <taxon>Fungi incertae sedis</taxon>
        <taxon>Microsporidia</taxon>
        <taxon>Ordosporidae</taxon>
        <taxon>Ordospora</taxon>
    </lineage>
</organism>
<dbReference type="Gene3D" id="1.25.40.10">
    <property type="entry name" value="Tetratricopeptide repeat domain"/>
    <property type="match status" value="2"/>
</dbReference>
<evidence type="ECO:0000256" key="1">
    <source>
        <dbReference type="ARBA" id="ARBA00022803"/>
    </source>
</evidence>
<dbReference type="HOGENOM" id="CLU_018320_5_0_1"/>
<dbReference type="VEuPathDB" id="MicrosporidiaDB:M896_070480"/>
<dbReference type="SMART" id="SM00028">
    <property type="entry name" value="TPR"/>
    <property type="match status" value="5"/>
</dbReference>
<dbReference type="EMBL" id="JOKQ01000007">
    <property type="protein sequence ID" value="KHN69480.1"/>
    <property type="molecule type" value="Genomic_DNA"/>
</dbReference>
<feature type="repeat" description="TPR" evidence="2">
    <location>
        <begin position="332"/>
        <end position="365"/>
    </location>
</feature>